<keyword evidence="5" id="KW-1015">Disulfide bond</keyword>
<evidence type="ECO:0000259" key="9">
    <source>
        <dbReference type="Pfam" id="PF13098"/>
    </source>
</evidence>
<gene>
    <name evidence="10" type="ORF">FCE95_16705</name>
</gene>
<evidence type="ECO:0000259" key="8">
    <source>
        <dbReference type="Pfam" id="PF10411"/>
    </source>
</evidence>
<evidence type="ECO:0000256" key="7">
    <source>
        <dbReference type="RuleBase" id="RU364038"/>
    </source>
</evidence>
<name>A0A4U5JPI0_9GAMM</name>
<keyword evidence="3 7" id="KW-0732">Signal</keyword>
<evidence type="ECO:0000256" key="6">
    <source>
        <dbReference type="ARBA" id="ARBA00023284"/>
    </source>
</evidence>
<sequence>MKRFTAAALLGAISVSACAQSQAPAPAAGKPVTAAAAAPAGTAPKVAPGSADARAIAAIRALNQQVPIDKIGAAPMSGFREAIVGGKTLFITDDGKYMIQGSLYDMQAKKDLSEASVSALRKELLKQVPVRDRIVFAPANPKYTLSVFTDVECGYCRKMHSEIAEYNREGIEIQYLAFPRMGLGTDDHKKMIAVWCSADRKQALTAAKSGKALPMKNCTNPVSMEYDIGQRAGLTGTPMIITADGEQVPGYMPPKELKAYLDGLAKPEAKTAAKS</sequence>
<dbReference type="InterPro" id="IPR033954">
    <property type="entry name" value="DiS-bond_Isoase_DsbC/G"/>
</dbReference>
<organism evidence="10 11">
    <name type="scientific">Luteimonas gilva</name>
    <dbReference type="NCBI Taxonomy" id="2572684"/>
    <lineage>
        <taxon>Bacteria</taxon>
        <taxon>Pseudomonadati</taxon>
        <taxon>Pseudomonadota</taxon>
        <taxon>Gammaproteobacteria</taxon>
        <taxon>Lysobacterales</taxon>
        <taxon>Lysobacteraceae</taxon>
        <taxon>Luteimonas</taxon>
    </lineage>
</organism>
<dbReference type="SUPFAM" id="SSF54423">
    <property type="entry name" value="DsbC/DsbG N-terminal domain-like"/>
    <property type="match status" value="1"/>
</dbReference>
<feature type="chain" id="PRO_5020901677" description="Thiol:disulfide interchange protein" evidence="7">
    <location>
        <begin position="20"/>
        <end position="275"/>
    </location>
</feature>
<dbReference type="EMBL" id="SZUA01000003">
    <property type="protein sequence ID" value="TKR29757.1"/>
    <property type="molecule type" value="Genomic_DNA"/>
</dbReference>
<dbReference type="PROSITE" id="PS51257">
    <property type="entry name" value="PROKAR_LIPOPROTEIN"/>
    <property type="match status" value="1"/>
</dbReference>
<dbReference type="Gene3D" id="3.40.30.10">
    <property type="entry name" value="Glutaredoxin"/>
    <property type="match status" value="1"/>
</dbReference>
<dbReference type="Proteomes" id="UP000308707">
    <property type="component" value="Unassembled WGS sequence"/>
</dbReference>
<dbReference type="OrthoDB" id="12976at2"/>
<comment type="similarity">
    <text evidence="2 7">Belongs to the thioredoxin family. DsbC subfamily.</text>
</comment>
<dbReference type="GO" id="GO:0042597">
    <property type="term" value="C:periplasmic space"/>
    <property type="evidence" value="ECO:0007669"/>
    <property type="project" value="UniProtKB-SubCell"/>
</dbReference>
<feature type="domain" description="Disulphide bond isomerase DsbC/G N-terminal" evidence="8">
    <location>
        <begin position="51"/>
        <end position="114"/>
    </location>
</feature>
<dbReference type="Gene3D" id="3.10.450.70">
    <property type="entry name" value="Disulphide bond isomerase, DsbC/G, N-terminal"/>
    <property type="match status" value="1"/>
</dbReference>
<comment type="subcellular location">
    <subcellularLocation>
        <location evidence="1 7">Periplasm</location>
    </subcellularLocation>
</comment>
<dbReference type="InterPro" id="IPR036249">
    <property type="entry name" value="Thioredoxin-like_sf"/>
</dbReference>
<reference evidence="10 11" key="1">
    <citation type="submission" date="2019-04" db="EMBL/GenBank/DDBJ databases">
        <title>Reference strain of H23.</title>
        <authorList>
            <person name="Luo X."/>
        </authorList>
    </citation>
    <scope>NUCLEOTIDE SEQUENCE [LARGE SCALE GENOMIC DNA]</scope>
    <source>
        <strain evidence="10 11">H23</strain>
    </source>
</reference>
<dbReference type="InterPro" id="IPR009094">
    <property type="entry name" value="DiS-bond_isomerase_DsbC/G_N_sf"/>
</dbReference>
<feature type="signal peptide" evidence="7">
    <location>
        <begin position="1"/>
        <end position="19"/>
    </location>
</feature>
<evidence type="ECO:0000256" key="2">
    <source>
        <dbReference type="ARBA" id="ARBA00009813"/>
    </source>
</evidence>
<dbReference type="Pfam" id="PF13098">
    <property type="entry name" value="Thioredoxin_2"/>
    <property type="match status" value="1"/>
</dbReference>
<feature type="domain" description="Thioredoxin-like fold" evidence="9">
    <location>
        <begin position="139"/>
        <end position="261"/>
    </location>
</feature>
<proteinExistence type="inferred from homology"/>
<dbReference type="PANTHER" id="PTHR35272">
    <property type="entry name" value="THIOL:DISULFIDE INTERCHANGE PROTEIN DSBC-RELATED"/>
    <property type="match status" value="1"/>
</dbReference>
<dbReference type="InterPro" id="IPR012336">
    <property type="entry name" value="Thioredoxin-like_fold"/>
</dbReference>
<dbReference type="AlphaFoldDB" id="A0A4U5JPI0"/>
<dbReference type="CDD" id="cd03020">
    <property type="entry name" value="DsbA_DsbC_DsbG"/>
    <property type="match status" value="1"/>
</dbReference>
<dbReference type="RefSeq" id="WP_137268160.1">
    <property type="nucleotide sequence ID" value="NZ_SZUA01000003.1"/>
</dbReference>
<dbReference type="SUPFAM" id="SSF52833">
    <property type="entry name" value="Thioredoxin-like"/>
    <property type="match status" value="1"/>
</dbReference>
<evidence type="ECO:0000313" key="11">
    <source>
        <dbReference type="Proteomes" id="UP000308707"/>
    </source>
</evidence>
<keyword evidence="11" id="KW-1185">Reference proteome</keyword>
<evidence type="ECO:0000256" key="4">
    <source>
        <dbReference type="ARBA" id="ARBA00022764"/>
    </source>
</evidence>
<evidence type="ECO:0000256" key="3">
    <source>
        <dbReference type="ARBA" id="ARBA00022729"/>
    </source>
</evidence>
<keyword evidence="4 7" id="KW-0574">Periplasm</keyword>
<dbReference type="InterPro" id="IPR018950">
    <property type="entry name" value="DiS-bond_isomerase_DsbC/G_N"/>
</dbReference>
<protein>
    <recommendedName>
        <fullName evidence="7">Thiol:disulfide interchange protein</fullName>
    </recommendedName>
</protein>
<dbReference type="Pfam" id="PF10411">
    <property type="entry name" value="DsbC_N"/>
    <property type="match status" value="1"/>
</dbReference>
<evidence type="ECO:0000313" key="10">
    <source>
        <dbReference type="EMBL" id="TKR29757.1"/>
    </source>
</evidence>
<dbReference type="PANTHER" id="PTHR35272:SF3">
    <property type="entry name" value="THIOL:DISULFIDE INTERCHANGE PROTEIN DSBC"/>
    <property type="match status" value="1"/>
</dbReference>
<comment type="caution">
    <text evidence="10">The sequence shown here is derived from an EMBL/GenBank/DDBJ whole genome shotgun (WGS) entry which is preliminary data.</text>
</comment>
<accession>A0A4U5JPI0</accession>
<evidence type="ECO:0000256" key="1">
    <source>
        <dbReference type="ARBA" id="ARBA00004418"/>
    </source>
</evidence>
<evidence type="ECO:0000256" key="5">
    <source>
        <dbReference type="ARBA" id="ARBA00023157"/>
    </source>
</evidence>
<comment type="function">
    <text evidence="7">Required for disulfide bond formation in some periplasmic proteins. Acts by transferring its disulfide bond to other proteins and is reduced in the process.</text>
</comment>
<keyword evidence="6 7" id="KW-0676">Redox-active center</keyword>
<dbReference type="InterPro" id="IPR051470">
    <property type="entry name" value="Thiol:disulfide_interchange"/>
</dbReference>